<keyword evidence="2" id="KW-1185">Reference proteome</keyword>
<evidence type="ECO:0000313" key="2">
    <source>
        <dbReference type="Proteomes" id="UP000011991"/>
    </source>
</evidence>
<evidence type="ECO:0000313" key="1">
    <source>
        <dbReference type="EMBL" id="EMI20625.1"/>
    </source>
</evidence>
<accession>M5RMU3</accession>
<name>M5RMU3_9BACT</name>
<dbReference type="Proteomes" id="UP000011991">
    <property type="component" value="Unassembled WGS sequence"/>
</dbReference>
<dbReference type="EMBL" id="ANOG01000344">
    <property type="protein sequence ID" value="EMI20625.1"/>
    <property type="molecule type" value="Genomic_DNA"/>
</dbReference>
<protein>
    <submittedName>
        <fullName evidence="1">Uncharacterized protein</fullName>
    </submittedName>
</protein>
<organism evidence="1 2">
    <name type="scientific">Rhodopirellula maiorica SM1</name>
    <dbReference type="NCBI Taxonomy" id="1265738"/>
    <lineage>
        <taxon>Bacteria</taxon>
        <taxon>Pseudomonadati</taxon>
        <taxon>Planctomycetota</taxon>
        <taxon>Planctomycetia</taxon>
        <taxon>Pirellulales</taxon>
        <taxon>Pirellulaceae</taxon>
        <taxon>Novipirellula</taxon>
    </lineage>
</organism>
<gene>
    <name evidence="1" type="ORF">RMSM_02457</name>
</gene>
<comment type="caution">
    <text evidence="1">The sequence shown here is derived from an EMBL/GenBank/DDBJ whole genome shotgun (WGS) entry which is preliminary data.</text>
</comment>
<feature type="non-terminal residue" evidence="1">
    <location>
        <position position="70"/>
    </location>
</feature>
<dbReference type="AlphaFoldDB" id="M5RMU3"/>
<proteinExistence type="predicted"/>
<reference evidence="1 2" key="1">
    <citation type="journal article" date="2013" name="Mar. Genomics">
        <title>Expression of sulfatases in Rhodopirellula baltica and the diversity of sulfatases in the genus Rhodopirellula.</title>
        <authorList>
            <person name="Wegner C.E."/>
            <person name="Richter-Heitmann T."/>
            <person name="Klindworth A."/>
            <person name="Klockow C."/>
            <person name="Richter M."/>
            <person name="Achstetter T."/>
            <person name="Glockner F.O."/>
            <person name="Harder J."/>
        </authorList>
    </citation>
    <scope>NUCLEOTIDE SEQUENCE [LARGE SCALE GENOMIC DNA]</scope>
    <source>
        <strain evidence="1 2">SM1</strain>
    </source>
</reference>
<sequence>MAVFAPSPTAVDGAIDSLRDAIIQANQNSEDDTIELDAGLYLLSLENVAGQENTASSGDLDLSESNFTVT</sequence>